<sequence>MARQLFHLPEETLLAIMMLLDPTSLQCLRRVSRIFLRLFSDPYLFRHWHYDLSALKPNYPQFPWLRASPAFESLAYDDKSFSYLIQLDEKQKQCLSCRISQAENPKMTWDLMNEYLFCTACLVDHPTALFSAPERTKKGPNERRTCIGHQGYIRLCQHEVITWEAVLLAKSQLTAEDTPDSSSSLLLRECRHPSHQPAHHGAVDDLGHYPMALLARSKRCVVLGMTWIGHLDLPSKETQFSASEMASCLLELRRGAAEYLIPQAGPGTLPEMRCFDPNNCGCLDPGDKYLPNTQWSLRPPWCPLASDAGNMDKCCRFDPSLRLIPPPGGSGGSHATMTVLGQAFGSESGWFVDVKACSAGQHCLSFRYHRTITCTGYDFPTWRTLDPSWFEALDPDSYRVWADHETKGMLWCLDPSCTNYYRYLERPISRRCRDVGGSDFYAGIRSTTAPSPFRIQGVMTNNIATIIAEQERIARELGIPSPQDVSGDVTAPTVATEKALSNAIRKLGRKLRSLFNTKEQIGKRISGTDI</sequence>
<evidence type="ECO:0000313" key="2">
    <source>
        <dbReference type="EMBL" id="KAK3346963.1"/>
    </source>
</evidence>
<dbReference type="AlphaFoldDB" id="A0AAJ0HCB5"/>
<keyword evidence="3" id="KW-1185">Reference proteome</keyword>
<dbReference type="InterPro" id="IPR001810">
    <property type="entry name" value="F-box_dom"/>
</dbReference>
<dbReference type="EMBL" id="JAUIQD010000006">
    <property type="protein sequence ID" value="KAK3346963.1"/>
    <property type="molecule type" value="Genomic_DNA"/>
</dbReference>
<reference evidence="2" key="2">
    <citation type="submission" date="2023-06" db="EMBL/GenBank/DDBJ databases">
        <authorList>
            <consortium name="Lawrence Berkeley National Laboratory"/>
            <person name="Haridas S."/>
            <person name="Hensen N."/>
            <person name="Bonometti L."/>
            <person name="Westerberg I."/>
            <person name="Brannstrom I.O."/>
            <person name="Guillou S."/>
            <person name="Cros-Aarteil S."/>
            <person name="Calhoun S."/>
            <person name="Kuo A."/>
            <person name="Mondo S."/>
            <person name="Pangilinan J."/>
            <person name="Riley R."/>
            <person name="Labutti K."/>
            <person name="Andreopoulos B."/>
            <person name="Lipzen A."/>
            <person name="Chen C."/>
            <person name="Yanf M."/>
            <person name="Daum C."/>
            <person name="Ng V."/>
            <person name="Clum A."/>
            <person name="Steindorff A."/>
            <person name="Ohm R."/>
            <person name="Martin F."/>
            <person name="Silar P."/>
            <person name="Natvig D."/>
            <person name="Lalanne C."/>
            <person name="Gautier V."/>
            <person name="Ament-Velasquez S.L."/>
            <person name="Kruys A."/>
            <person name="Hutchinson M.I."/>
            <person name="Powell A.J."/>
            <person name="Barry K."/>
            <person name="Miller A.N."/>
            <person name="Grigoriev I.V."/>
            <person name="Debuchy R."/>
            <person name="Gladieux P."/>
            <person name="Thoren M.H."/>
            <person name="Johannesson H."/>
        </authorList>
    </citation>
    <scope>NUCLEOTIDE SEQUENCE</scope>
    <source>
        <strain evidence="2">CBS 955.72</strain>
    </source>
</reference>
<comment type="caution">
    <text evidence="2">The sequence shown here is derived from an EMBL/GenBank/DDBJ whole genome shotgun (WGS) entry which is preliminary data.</text>
</comment>
<dbReference type="CDD" id="cd09917">
    <property type="entry name" value="F-box_SF"/>
    <property type="match status" value="1"/>
</dbReference>
<protein>
    <recommendedName>
        <fullName evidence="1">F-box domain-containing protein</fullName>
    </recommendedName>
</protein>
<organism evidence="2 3">
    <name type="scientific">Lasiosphaeria hispida</name>
    <dbReference type="NCBI Taxonomy" id="260671"/>
    <lineage>
        <taxon>Eukaryota</taxon>
        <taxon>Fungi</taxon>
        <taxon>Dikarya</taxon>
        <taxon>Ascomycota</taxon>
        <taxon>Pezizomycotina</taxon>
        <taxon>Sordariomycetes</taxon>
        <taxon>Sordariomycetidae</taxon>
        <taxon>Sordariales</taxon>
        <taxon>Lasiosphaeriaceae</taxon>
        <taxon>Lasiosphaeria</taxon>
    </lineage>
</organism>
<proteinExistence type="predicted"/>
<accession>A0AAJ0HCB5</accession>
<dbReference type="InterPro" id="IPR036047">
    <property type="entry name" value="F-box-like_dom_sf"/>
</dbReference>
<dbReference type="Proteomes" id="UP001275084">
    <property type="component" value="Unassembled WGS sequence"/>
</dbReference>
<dbReference type="PROSITE" id="PS50181">
    <property type="entry name" value="FBOX"/>
    <property type="match status" value="1"/>
</dbReference>
<name>A0AAJ0HCB5_9PEZI</name>
<evidence type="ECO:0000259" key="1">
    <source>
        <dbReference type="PROSITE" id="PS50181"/>
    </source>
</evidence>
<reference evidence="2" key="1">
    <citation type="journal article" date="2023" name="Mol. Phylogenet. Evol.">
        <title>Genome-scale phylogeny and comparative genomics of the fungal order Sordariales.</title>
        <authorList>
            <person name="Hensen N."/>
            <person name="Bonometti L."/>
            <person name="Westerberg I."/>
            <person name="Brannstrom I.O."/>
            <person name="Guillou S."/>
            <person name="Cros-Aarteil S."/>
            <person name="Calhoun S."/>
            <person name="Haridas S."/>
            <person name="Kuo A."/>
            <person name="Mondo S."/>
            <person name="Pangilinan J."/>
            <person name="Riley R."/>
            <person name="LaButti K."/>
            <person name="Andreopoulos B."/>
            <person name="Lipzen A."/>
            <person name="Chen C."/>
            <person name="Yan M."/>
            <person name="Daum C."/>
            <person name="Ng V."/>
            <person name="Clum A."/>
            <person name="Steindorff A."/>
            <person name="Ohm R.A."/>
            <person name="Martin F."/>
            <person name="Silar P."/>
            <person name="Natvig D.O."/>
            <person name="Lalanne C."/>
            <person name="Gautier V."/>
            <person name="Ament-Velasquez S.L."/>
            <person name="Kruys A."/>
            <person name="Hutchinson M.I."/>
            <person name="Powell A.J."/>
            <person name="Barry K."/>
            <person name="Miller A.N."/>
            <person name="Grigoriev I.V."/>
            <person name="Debuchy R."/>
            <person name="Gladieux P."/>
            <person name="Hiltunen Thoren M."/>
            <person name="Johannesson H."/>
        </authorList>
    </citation>
    <scope>NUCLEOTIDE SEQUENCE</scope>
    <source>
        <strain evidence="2">CBS 955.72</strain>
    </source>
</reference>
<evidence type="ECO:0000313" key="3">
    <source>
        <dbReference type="Proteomes" id="UP001275084"/>
    </source>
</evidence>
<dbReference type="Pfam" id="PF12937">
    <property type="entry name" value="F-box-like"/>
    <property type="match status" value="1"/>
</dbReference>
<dbReference type="SUPFAM" id="SSF81383">
    <property type="entry name" value="F-box domain"/>
    <property type="match status" value="1"/>
</dbReference>
<gene>
    <name evidence="2" type="ORF">B0T25DRAFT_553284</name>
</gene>
<dbReference type="Gene3D" id="1.20.1280.50">
    <property type="match status" value="1"/>
</dbReference>
<feature type="domain" description="F-box" evidence="1">
    <location>
        <begin position="2"/>
        <end position="48"/>
    </location>
</feature>